<gene>
    <name evidence="4" type="ORF">SAMN05216260_13816</name>
</gene>
<evidence type="ECO:0000256" key="2">
    <source>
        <dbReference type="ARBA" id="ARBA00023002"/>
    </source>
</evidence>
<evidence type="ECO:0000256" key="1">
    <source>
        <dbReference type="ARBA" id="ARBA00022857"/>
    </source>
</evidence>
<proteinExistence type="predicted"/>
<dbReference type="PANTHER" id="PTHR48106">
    <property type="entry name" value="QUINONE OXIDOREDUCTASE PIG3-RELATED"/>
    <property type="match status" value="1"/>
</dbReference>
<sequence length="309" mass="32525">MRAVGFTEFGGPEVLGVHDLPDPHPGAGEVRIRVRAAAVNPTDVASRTGLLGVGTSRPPYIPGAEAAGVIDEVGAGSTWRIGEEVMTMAVPMSGHGGAYAEYLLAPDDSLARVPAGTSPEQAATLPMNGLTALQILELMSLSPGERLVVTGGAGVVGSLLVQLARRRGLTVIADAAPKDFPLLRSLGADHVLERGDDLAARIRAVLGDGVDAVADTALLHEKVVPALRDGGVFVSLRRWRGEPERGIRHEAAWVPDEYRSPEKLDALREAVEDGGLVLREADALPAEEAARAHRLLEAGGLRRRIVLTF</sequence>
<dbReference type="Pfam" id="PF08240">
    <property type="entry name" value="ADH_N"/>
    <property type="match status" value="1"/>
</dbReference>
<dbReference type="SUPFAM" id="SSF51735">
    <property type="entry name" value="NAD(P)-binding Rossmann-fold domains"/>
    <property type="match status" value="1"/>
</dbReference>
<dbReference type="AlphaFoldDB" id="A0A1G7YCD4"/>
<keyword evidence="2" id="KW-0560">Oxidoreductase</keyword>
<reference evidence="4 5" key="1">
    <citation type="submission" date="2016-10" db="EMBL/GenBank/DDBJ databases">
        <authorList>
            <person name="de Groot N.N."/>
        </authorList>
    </citation>
    <scope>NUCLEOTIDE SEQUENCE [LARGE SCALE GENOMIC DNA]</scope>
    <source>
        <strain evidence="4 5">CGMCC 4.1859</strain>
    </source>
</reference>
<dbReference type="EMBL" id="FNAX01000038">
    <property type="protein sequence ID" value="SDG93979.1"/>
    <property type="molecule type" value="Genomic_DNA"/>
</dbReference>
<protein>
    <submittedName>
        <fullName evidence="4">NADPH:quinone reductase</fullName>
    </submittedName>
</protein>
<keyword evidence="1" id="KW-0521">NADP</keyword>
<dbReference type="Proteomes" id="UP000198614">
    <property type="component" value="Unassembled WGS sequence"/>
</dbReference>
<dbReference type="SMART" id="SM00829">
    <property type="entry name" value="PKS_ER"/>
    <property type="match status" value="1"/>
</dbReference>
<dbReference type="GO" id="GO:0070402">
    <property type="term" value="F:NADPH binding"/>
    <property type="evidence" value="ECO:0007669"/>
    <property type="project" value="TreeGrafter"/>
</dbReference>
<dbReference type="InterPro" id="IPR011032">
    <property type="entry name" value="GroES-like_sf"/>
</dbReference>
<dbReference type="PANTHER" id="PTHR48106:SF18">
    <property type="entry name" value="QUINONE OXIDOREDUCTASE PIG3"/>
    <property type="match status" value="1"/>
</dbReference>
<name>A0A1G7YCD4_9ACTN</name>
<organism evidence="4 5">
    <name type="scientific">Streptomyces griseoaurantiacus</name>
    <dbReference type="NCBI Taxonomy" id="68213"/>
    <lineage>
        <taxon>Bacteria</taxon>
        <taxon>Bacillati</taxon>
        <taxon>Actinomycetota</taxon>
        <taxon>Actinomycetes</taxon>
        <taxon>Kitasatosporales</taxon>
        <taxon>Streptomycetaceae</taxon>
        <taxon>Streptomyces</taxon>
        <taxon>Streptomyces aurantiacus group</taxon>
    </lineage>
</organism>
<dbReference type="Gene3D" id="3.90.180.10">
    <property type="entry name" value="Medium-chain alcohol dehydrogenases, catalytic domain"/>
    <property type="match status" value="1"/>
</dbReference>
<evidence type="ECO:0000259" key="3">
    <source>
        <dbReference type="SMART" id="SM00829"/>
    </source>
</evidence>
<dbReference type="InterPro" id="IPR013154">
    <property type="entry name" value="ADH-like_N"/>
</dbReference>
<dbReference type="Pfam" id="PF13602">
    <property type="entry name" value="ADH_zinc_N_2"/>
    <property type="match status" value="1"/>
</dbReference>
<dbReference type="SUPFAM" id="SSF50129">
    <property type="entry name" value="GroES-like"/>
    <property type="match status" value="1"/>
</dbReference>
<evidence type="ECO:0000313" key="5">
    <source>
        <dbReference type="Proteomes" id="UP000198614"/>
    </source>
</evidence>
<dbReference type="InterPro" id="IPR036291">
    <property type="entry name" value="NAD(P)-bd_dom_sf"/>
</dbReference>
<dbReference type="CDD" id="cd05289">
    <property type="entry name" value="MDR_like_2"/>
    <property type="match status" value="1"/>
</dbReference>
<feature type="domain" description="Enoyl reductase (ER)" evidence="3">
    <location>
        <begin position="10"/>
        <end position="307"/>
    </location>
</feature>
<accession>A0A1G7YCD4</accession>
<dbReference type="Gene3D" id="3.40.50.720">
    <property type="entry name" value="NAD(P)-binding Rossmann-like Domain"/>
    <property type="match status" value="1"/>
</dbReference>
<dbReference type="InterPro" id="IPR020843">
    <property type="entry name" value="ER"/>
</dbReference>
<evidence type="ECO:0000313" key="4">
    <source>
        <dbReference type="EMBL" id="SDG93979.1"/>
    </source>
</evidence>
<dbReference type="GO" id="GO:0016651">
    <property type="term" value="F:oxidoreductase activity, acting on NAD(P)H"/>
    <property type="evidence" value="ECO:0007669"/>
    <property type="project" value="TreeGrafter"/>
</dbReference>